<name>A0AAV2FBW7_9ROSI</name>
<feature type="chain" id="PRO_5043954301" evidence="4">
    <location>
        <begin position="22"/>
        <end position="476"/>
    </location>
</feature>
<dbReference type="EMBL" id="OZ034819">
    <property type="protein sequence ID" value="CAL1395786.1"/>
    <property type="molecule type" value="Genomic_DNA"/>
</dbReference>
<comment type="similarity">
    <text evidence="1">Belongs to the peptidase S10 family.</text>
</comment>
<keyword evidence="6" id="KW-1185">Reference proteome</keyword>
<dbReference type="GO" id="GO:0004185">
    <property type="term" value="F:serine-type carboxypeptidase activity"/>
    <property type="evidence" value="ECO:0007669"/>
    <property type="project" value="InterPro"/>
</dbReference>
<dbReference type="PANTHER" id="PTHR11802">
    <property type="entry name" value="SERINE PROTEASE FAMILY S10 SERINE CARBOXYPEPTIDASE"/>
    <property type="match status" value="1"/>
</dbReference>
<dbReference type="GO" id="GO:0006508">
    <property type="term" value="P:proteolysis"/>
    <property type="evidence" value="ECO:0007669"/>
    <property type="project" value="InterPro"/>
</dbReference>
<evidence type="ECO:0000256" key="1">
    <source>
        <dbReference type="ARBA" id="ARBA00009431"/>
    </source>
</evidence>
<dbReference type="GO" id="GO:0019748">
    <property type="term" value="P:secondary metabolic process"/>
    <property type="evidence" value="ECO:0007669"/>
    <property type="project" value="UniProtKB-ARBA"/>
</dbReference>
<keyword evidence="2 4" id="KW-0732">Signal</keyword>
<dbReference type="Pfam" id="PF00450">
    <property type="entry name" value="Peptidase_S10"/>
    <property type="match status" value="1"/>
</dbReference>
<dbReference type="InterPro" id="IPR001563">
    <property type="entry name" value="Peptidase_S10"/>
</dbReference>
<evidence type="ECO:0000256" key="3">
    <source>
        <dbReference type="ARBA" id="ARBA00023180"/>
    </source>
</evidence>
<dbReference type="PRINTS" id="PR00724">
    <property type="entry name" value="CRBOXYPTASEC"/>
</dbReference>
<protein>
    <submittedName>
        <fullName evidence="5">Uncharacterized protein</fullName>
    </submittedName>
</protein>
<proteinExistence type="inferred from homology"/>
<sequence>MGNIVGRLFFLLLALEFQLQAFLSSDSASKTANGIKYLPGFDGPLPFYLETGYIGVGEAEEVQLFYYFVKSERNPEQDPLILWLTGGPGCSSLSGLAFEIGPVRFKVVEYNGSLPTWVLNPDSWTKVSSAIFLDLPVGAGFSYATSEAAFRSSDKVQASQAVEFMRKWLKKHPEFQRNQFYIGGDSYAGIPLPIAVQIISNENEMGIKPMLNLKGYILGNPLTDFRKFEGNSRIPTAHGLSLISDELYQSLETSCGAEYQNVDPTNYQCINNLHDFDECLSGLYFEHILYPMCGLASPKPTMEEIQMDNRRFLWYKHRQQSLSIDVPTFGCPTYPHLLSYYWADDAVVRKALHVRKDTVQRWIRCNYRSDYSKDVSSSFKYHVFLSTKGYRSLIYSGDHDMVVPSMGTQAWIRALNYSIVEDWRSWHVDGQVGGYTRTYANGMTFATVKGAGHIALEHKSHECSVMFKRWINQEPL</sequence>
<dbReference type="InterPro" id="IPR029058">
    <property type="entry name" value="AB_hydrolase_fold"/>
</dbReference>
<dbReference type="AlphaFoldDB" id="A0AAV2FBW7"/>
<evidence type="ECO:0000256" key="4">
    <source>
        <dbReference type="SAM" id="SignalP"/>
    </source>
</evidence>
<dbReference type="Proteomes" id="UP001497516">
    <property type="component" value="Chromosome 6"/>
</dbReference>
<keyword evidence="3" id="KW-0325">Glycoprotein</keyword>
<gene>
    <name evidence="5" type="ORF">LTRI10_LOCUS36191</name>
</gene>
<accession>A0AAV2FBW7</accession>
<dbReference type="FunFam" id="3.40.50.1820:FF:000148">
    <property type="entry name" value="Serine carboxypeptidase-like 11"/>
    <property type="match status" value="1"/>
</dbReference>
<dbReference type="PANTHER" id="PTHR11802:SF29">
    <property type="entry name" value="SERINE CARBOXYPEPTIDASE-LIKE 19"/>
    <property type="match status" value="1"/>
</dbReference>
<organism evidence="5 6">
    <name type="scientific">Linum trigynum</name>
    <dbReference type="NCBI Taxonomy" id="586398"/>
    <lineage>
        <taxon>Eukaryota</taxon>
        <taxon>Viridiplantae</taxon>
        <taxon>Streptophyta</taxon>
        <taxon>Embryophyta</taxon>
        <taxon>Tracheophyta</taxon>
        <taxon>Spermatophyta</taxon>
        <taxon>Magnoliopsida</taxon>
        <taxon>eudicotyledons</taxon>
        <taxon>Gunneridae</taxon>
        <taxon>Pentapetalae</taxon>
        <taxon>rosids</taxon>
        <taxon>fabids</taxon>
        <taxon>Malpighiales</taxon>
        <taxon>Linaceae</taxon>
        <taxon>Linum</taxon>
    </lineage>
</organism>
<evidence type="ECO:0000256" key="2">
    <source>
        <dbReference type="ARBA" id="ARBA00022729"/>
    </source>
</evidence>
<evidence type="ECO:0000313" key="5">
    <source>
        <dbReference type="EMBL" id="CAL1395786.1"/>
    </source>
</evidence>
<feature type="signal peptide" evidence="4">
    <location>
        <begin position="1"/>
        <end position="21"/>
    </location>
</feature>
<dbReference type="GO" id="GO:0016752">
    <property type="term" value="F:sinapoyltransferase activity"/>
    <property type="evidence" value="ECO:0007669"/>
    <property type="project" value="UniProtKB-ARBA"/>
</dbReference>
<reference evidence="5 6" key="1">
    <citation type="submission" date="2024-04" db="EMBL/GenBank/DDBJ databases">
        <authorList>
            <person name="Fracassetti M."/>
        </authorList>
    </citation>
    <scope>NUCLEOTIDE SEQUENCE [LARGE SCALE GENOMIC DNA]</scope>
</reference>
<dbReference type="SUPFAM" id="SSF53474">
    <property type="entry name" value="alpha/beta-Hydrolases"/>
    <property type="match status" value="1"/>
</dbReference>
<dbReference type="Gene3D" id="3.40.50.1820">
    <property type="entry name" value="alpha/beta hydrolase"/>
    <property type="match status" value="1"/>
</dbReference>
<evidence type="ECO:0000313" key="6">
    <source>
        <dbReference type="Proteomes" id="UP001497516"/>
    </source>
</evidence>